<feature type="transmembrane region" description="Helical" evidence="1">
    <location>
        <begin position="38"/>
        <end position="60"/>
    </location>
</feature>
<dbReference type="EMBL" id="JPMD01000014">
    <property type="protein sequence ID" value="KEZ87254.1"/>
    <property type="molecule type" value="Genomic_DNA"/>
</dbReference>
<dbReference type="eggNOG" id="ENOG5030GBD">
    <property type="taxonomic scope" value="Bacteria"/>
</dbReference>
<keyword evidence="1" id="KW-0812">Transmembrane</keyword>
<keyword evidence="1" id="KW-0472">Membrane</keyword>
<gene>
    <name evidence="2" type="ORF">IO99_06665</name>
</gene>
<dbReference type="RefSeq" id="WP_035131497.1">
    <property type="nucleotide sequence ID" value="NZ_JPMD01000014.1"/>
</dbReference>
<evidence type="ECO:0000313" key="3">
    <source>
        <dbReference type="Proteomes" id="UP000028542"/>
    </source>
</evidence>
<name>A0A084JE70_9CLOT</name>
<comment type="caution">
    <text evidence="2">The sequence shown here is derived from an EMBL/GenBank/DDBJ whole genome shotgun (WGS) entry which is preliminary data.</text>
</comment>
<sequence length="147" mass="16347">MNNFGTILAVIGAVGFIIAIWILFGCLYFKKRNFKTGLLLLLVSLLLVAGGVFIGVQGAWNSAAKGIALSEEIIEIIETKSVEETTQEQQAKVGSSVFLKINEDDWAKYEDKIMSYYIAWQKSLNPQAEDEAIKIEFKNLRGKALLN</sequence>
<feature type="transmembrane region" description="Helical" evidence="1">
    <location>
        <begin position="6"/>
        <end position="29"/>
    </location>
</feature>
<keyword evidence="1" id="KW-1133">Transmembrane helix</keyword>
<accession>A0A084JE70</accession>
<proteinExistence type="predicted"/>
<evidence type="ECO:0000256" key="1">
    <source>
        <dbReference type="SAM" id="Phobius"/>
    </source>
</evidence>
<dbReference type="Proteomes" id="UP000028542">
    <property type="component" value="Unassembled WGS sequence"/>
</dbReference>
<keyword evidence="3" id="KW-1185">Reference proteome</keyword>
<reference evidence="2 3" key="1">
    <citation type="submission" date="2014-07" db="EMBL/GenBank/DDBJ databases">
        <title>Draft genome of Clostridium sulfidigenes 113A isolated from sediments associated with methane hydrate from Krishna Godavari basin.</title>
        <authorList>
            <person name="Honkalas V.S."/>
            <person name="Dabir A.P."/>
            <person name="Arora P."/>
            <person name="Dhakephalkar P.K."/>
        </authorList>
    </citation>
    <scope>NUCLEOTIDE SEQUENCE [LARGE SCALE GENOMIC DNA]</scope>
    <source>
        <strain evidence="2 3">113A</strain>
    </source>
</reference>
<protein>
    <submittedName>
        <fullName evidence="2">Uncharacterized protein</fullName>
    </submittedName>
</protein>
<organism evidence="2 3">
    <name type="scientific">Clostridium sulfidigenes</name>
    <dbReference type="NCBI Taxonomy" id="318464"/>
    <lineage>
        <taxon>Bacteria</taxon>
        <taxon>Bacillati</taxon>
        <taxon>Bacillota</taxon>
        <taxon>Clostridia</taxon>
        <taxon>Eubacteriales</taxon>
        <taxon>Clostridiaceae</taxon>
        <taxon>Clostridium</taxon>
    </lineage>
</organism>
<evidence type="ECO:0000313" key="2">
    <source>
        <dbReference type="EMBL" id="KEZ87254.1"/>
    </source>
</evidence>
<dbReference type="AlphaFoldDB" id="A0A084JE70"/>